<comment type="caution">
    <text evidence="2">The sequence shown here is derived from an EMBL/GenBank/DDBJ whole genome shotgun (WGS) entry which is preliminary data.</text>
</comment>
<keyword evidence="3" id="KW-1185">Reference proteome</keyword>
<feature type="transmembrane region" description="Helical" evidence="1">
    <location>
        <begin position="267"/>
        <end position="288"/>
    </location>
</feature>
<feature type="transmembrane region" description="Helical" evidence="1">
    <location>
        <begin position="300"/>
        <end position="322"/>
    </location>
</feature>
<organism evidence="2 3">
    <name type="scientific">Robbsia betulipollinis</name>
    <dbReference type="NCBI Taxonomy" id="2981849"/>
    <lineage>
        <taxon>Bacteria</taxon>
        <taxon>Pseudomonadati</taxon>
        <taxon>Pseudomonadota</taxon>
        <taxon>Betaproteobacteria</taxon>
        <taxon>Burkholderiales</taxon>
        <taxon>Burkholderiaceae</taxon>
        <taxon>Robbsia</taxon>
    </lineage>
</organism>
<evidence type="ECO:0000256" key="1">
    <source>
        <dbReference type="SAM" id="Phobius"/>
    </source>
</evidence>
<dbReference type="Proteomes" id="UP001082899">
    <property type="component" value="Unassembled WGS sequence"/>
</dbReference>
<feature type="transmembrane region" description="Helical" evidence="1">
    <location>
        <begin position="121"/>
        <end position="141"/>
    </location>
</feature>
<gene>
    <name evidence="2" type="primary">tcuB</name>
    <name evidence="2" type="ORF">OVY01_19185</name>
</gene>
<dbReference type="Gene3D" id="1.20.950.20">
    <property type="entry name" value="Transmembrane di-heme cytochromes, Chain C"/>
    <property type="match status" value="1"/>
</dbReference>
<dbReference type="SUPFAM" id="SSF103501">
    <property type="entry name" value="Respiratory nitrate reductase 1 gamma chain"/>
    <property type="match status" value="1"/>
</dbReference>
<protein>
    <submittedName>
        <fullName evidence="2">Tricarballylate utilization protein TcuB</fullName>
    </submittedName>
</protein>
<feature type="transmembrane region" description="Helical" evidence="1">
    <location>
        <begin position="342"/>
        <end position="359"/>
    </location>
</feature>
<keyword evidence="1" id="KW-0472">Membrane</keyword>
<feature type="transmembrane region" description="Helical" evidence="1">
    <location>
        <begin position="365"/>
        <end position="385"/>
    </location>
</feature>
<proteinExistence type="predicted"/>
<keyword evidence="1" id="KW-0812">Transmembrane</keyword>
<feature type="transmembrane region" description="Helical" evidence="1">
    <location>
        <begin position="161"/>
        <end position="182"/>
    </location>
</feature>
<dbReference type="SUPFAM" id="SSF54862">
    <property type="entry name" value="4Fe-4S ferredoxins"/>
    <property type="match status" value="1"/>
</dbReference>
<keyword evidence="1" id="KW-1133">Transmembrane helix</keyword>
<evidence type="ECO:0000313" key="3">
    <source>
        <dbReference type="Proteomes" id="UP001082899"/>
    </source>
</evidence>
<name>A0ABT3ZRU5_9BURK</name>
<dbReference type="EMBL" id="JAPMXC010000010">
    <property type="protein sequence ID" value="MCY0389275.1"/>
    <property type="molecule type" value="Genomic_DNA"/>
</dbReference>
<reference evidence="2" key="1">
    <citation type="submission" date="2022-11" db="EMBL/GenBank/DDBJ databases">
        <title>Robbsia betulipollinis sp. nov., isolated from pollen of birch (Betula pendula).</title>
        <authorList>
            <person name="Shi H."/>
            <person name="Ambika Manirajan B."/>
            <person name="Ratering S."/>
            <person name="Geissler-Plaum R."/>
            <person name="Schnell S."/>
        </authorList>
    </citation>
    <scope>NUCLEOTIDE SEQUENCE</scope>
    <source>
        <strain evidence="2">Bb-Pol-6</strain>
    </source>
</reference>
<accession>A0ABT3ZRU5</accession>
<evidence type="ECO:0000313" key="2">
    <source>
        <dbReference type="EMBL" id="MCY0389275.1"/>
    </source>
</evidence>
<dbReference type="RefSeq" id="WP_267849174.1">
    <property type="nucleotide sequence ID" value="NZ_JAPMXC010000010.1"/>
</dbReference>
<sequence length="416" mass="44201">MLQLEALTREAADLGSNRIAARAAEAEVARVMQICNACRYCEGFCAVFPAMTHRLAFAKNDIHFLANLCHNCGSCLQACQYAPPHEFAVNVPRAMSQVRLETYTEYAWPPALGVLYKHNGATLAVALAAALAVFLALAMALKGTLFTGPLAGHFYAVFPHNLLAGLFGVVFLFAMLALGIGVRRFWRRELVAPTAAMGAGVAASAGARAGPAVAAQPAAPGAPVSAAALAEATHDALSLRYLGGGHGEGCNNADDAFSLARRRFHHLTFYGFMLCFASTCVATLYHYLFAWEAPYALTSAPVILGTVGGLGLLAGPLGLLWLNLTRQPLQGDARQKPMDRGFILLLLLVSVTGLVLLAARDTGAMSLLLAVHLGAVMALFLTLPYGKFAHGIYRSAALLKWNVEKRNPPRLNIGGE</sequence>
<dbReference type="InterPro" id="IPR036197">
    <property type="entry name" value="NarG-like_sf"/>
</dbReference>